<sequence length="117" mass="13785">MLIYRILSEVDGVEDDFQLASEELDEETLFLVSQTFKALSDPTRIRILNLLFAKEYSVNEIADTLDLRQSTVSHQLRFLKNLRLVKYRREGTTLFYSYDDEHVMNMLKQTIEHAIHS</sequence>
<proteinExistence type="predicted"/>
<accession>A0A3S0WFX0</accession>
<dbReference type="CDD" id="cd00090">
    <property type="entry name" value="HTH_ARSR"/>
    <property type="match status" value="1"/>
</dbReference>
<evidence type="ECO:0000313" key="5">
    <source>
        <dbReference type="EMBL" id="RUL51745.1"/>
    </source>
</evidence>
<name>A0A3S0WFX0_9BACI</name>
<dbReference type="SMART" id="SM00418">
    <property type="entry name" value="HTH_ARSR"/>
    <property type="match status" value="1"/>
</dbReference>
<dbReference type="EMBL" id="RYYR01000014">
    <property type="protein sequence ID" value="RUL51745.1"/>
    <property type="molecule type" value="Genomic_DNA"/>
</dbReference>
<dbReference type="InterPro" id="IPR011991">
    <property type="entry name" value="ArsR-like_HTH"/>
</dbReference>
<dbReference type="NCBIfam" id="NF033788">
    <property type="entry name" value="HTH_metalloreg"/>
    <property type="match status" value="1"/>
</dbReference>
<evidence type="ECO:0000259" key="4">
    <source>
        <dbReference type="PROSITE" id="PS50987"/>
    </source>
</evidence>
<gene>
    <name evidence="5" type="ORF">EK386_11570</name>
</gene>
<protein>
    <submittedName>
        <fullName evidence="5">ArsR family transcriptional regulator</fullName>
    </submittedName>
</protein>
<dbReference type="InterPro" id="IPR001845">
    <property type="entry name" value="HTH_ArsR_DNA-bd_dom"/>
</dbReference>
<evidence type="ECO:0000256" key="1">
    <source>
        <dbReference type="ARBA" id="ARBA00023015"/>
    </source>
</evidence>
<dbReference type="GO" id="GO:0003677">
    <property type="term" value="F:DNA binding"/>
    <property type="evidence" value="ECO:0007669"/>
    <property type="project" value="UniProtKB-KW"/>
</dbReference>
<dbReference type="GO" id="GO:0003700">
    <property type="term" value="F:DNA-binding transcription factor activity"/>
    <property type="evidence" value="ECO:0007669"/>
    <property type="project" value="InterPro"/>
</dbReference>
<keyword evidence="1" id="KW-0805">Transcription regulation</keyword>
<evidence type="ECO:0000313" key="6">
    <source>
        <dbReference type="Proteomes" id="UP000287910"/>
    </source>
</evidence>
<dbReference type="SUPFAM" id="SSF46785">
    <property type="entry name" value="Winged helix' DNA-binding domain"/>
    <property type="match status" value="1"/>
</dbReference>
<dbReference type="InterPro" id="IPR036390">
    <property type="entry name" value="WH_DNA-bd_sf"/>
</dbReference>
<organism evidence="5 6">
    <name type="scientific">Lysinibacillus antri</name>
    <dbReference type="NCBI Taxonomy" id="2498145"/>
    <lineage>
        <taxon>Bacteria</taxon>
        <taxon>Bacillati</taxon>
        <taxon>Bacillota</taxon>
        <taxon>Bacilli</taxon>
        <taxon>Bacillales</taxon>
        <taxon>Bacillaceae</taxon>
        <taxon>Lysinibacillus</taxon>
    </lineage>
</organism>
<dbReference type="AlphaFoldDB" id="A0A3S0WFX0"/>
<dbReference type="InterPro" id="IPR036388">
    <property type="entry name" value="WH-like_DNA-bd_sf"/>
</dbReference>
<dbReference type="Gene3D" id="1.10.10.10">
    <property type="entry name" value="Winged helix-like DNA-binding domain superfamily/Winged helix DNA-binding domain"/>
    <property type="match status" value="1"/>
</dbReference>
<keyword evidence="3" id="KW-0804">Transcription</keyword>
<keyword evidence="2" id="KW-0238">DNA-binding</keyword>
<dbReference type="Proteomes" id="UP000287910">
    <property type="component" value="Unassembled WGS sequence"/>
</dbReference>
<feature type="domain" description="HTH arsR-type" evidence="4">
    <location>
        <begin position="24"/>
        <end position="117"/>
    </location>
</feature>
<comment type="caution">
    <text evidence="5">The sequence shown here is derived from an EMBL/GenBank/DDBJ whole genome shotgun (WGS) entry which is preliminary data.</text>
</comment>
<keyword evidence="6" id="KW-1185">Reference proteome</keyword>
<evidence type="ECO:0000256" key="2">
    <source>
        <dbReference type="ARBA" id="ARBA00023125"/>
    </source>
</evidence>
<evidence type="ECO:0000256" key="3">
    <source>
        <dbReference type="ARBA" id="ARBA00023163"/>
    </source>
</evidence>
<dbReference type="InterPro" id="IPR051011">
    <property type="entry name" value="Metal_resp_trans_reg"/>
</dbReference>
<dbReference type="Pfam" id="PF01022">
    <property type="entry name" value="HTH_5"/>
    <property type="match status" value="1"/>
</dbReference>
<dbReference type="PANTHER" id="PTHR43132">
    <property type="entry name" value="ARSENICAL RESISTANCE OPERON REPRESSOR ARSR-RELATED"/>
    <property type="match status" value="1"/>
</dbReference>
<dbReference type="PROSITE" id="PS50987">
    <property type="entry name" value="HTH_ARSR_2"/>
    <property type="match status" value="1"/>
</dbReference>
<dbReference type="PRINTS" id="PR00778">
    <property type="entry name" value="HTHARSR"/>
</dbReference>
<reference evidence="5 6" key="1">
    <citation type="submission" date="2018-12" db="EMBL/GenBank/DDBJ databases">
        <title>Lysinibacillus antri sp. nov., isolated from a cave soil.</title>
        <authorList>
            <person name="Narsing Rao M.P."/>
            <person name="Zhang H."/>
            <person name="Dong Z.-Y."/>
            <person name="Niu X.-K."/>
            <person name="Zhang K."/>
            <person name="Fang B.-Z."/>
            <person name="Kang Y.-Q."/>
            <person name="Xiao M."/>
            <person name="Li W.-J."/>
        </authorList>
    </citation>
    <scope>NUCLEOTIDE SEQUENCE [LARGE SCALE GENOMIC DNA]</scope>
    <source>
        <strain evidence="5 6">SYSU K30002</strain>
    </source>
</reference>
<dbReference type="PANTHER" id="PTHR43132:SF6">
    <property type="entry name" value="HTH-TYPE TRANSCRIPTIONAL REPRESSOR CZRA"/>
    <property type="match status" value="1"/>
</dbReference>